<dbReference type="OrthoDB" id="6133768at2759"/>
<evidence type="ECO:0000313" key="3">
    <source>
        <dbReference type="Proteomes" id="UP000507470"/>
    </source>
</evidence>
<reference evidence="2 3" key="1">
    <citation type="submission" date="2020-06" db="EMBL/GenBank/DDBJ databases">
        <authorList>
            <person name="Li R."/>
            <person name="Bekaert M."/>
        </authorList>
    </citation>
    <scope>NUCLEOTIDE SEQUENCE [LARGE SCALE GENOMIC DNA]</scope>
    <source>
        <strain evidence="3">wild</strain>
    </source>
</reference>
<dbReference type="Proteomes" id="UP000507470">
    <property type="component" value="Unassembled WGS sequence"/>
</dbReference>
<feature type="domain" description="Peptidase C14 caspase" evidence="1">
    <location>
        <begin position="47"/>
        <end position="256"/>
    </location>
</feature>
<keyword evidence="3" id="KW-1185">Reference proteome</keyword>
<dbReference type="GO" id="GO:0004197">
    <property type="term" value="F:cysteine-type endopeptidase activity"/>
    <property type="evidence" value="ECO:0007669"/>
    <property type="project" value="InterPro"/>
</dbReference>
<dbReference type="InterPro" id="IPR029030">
    <property type="entry name" value="Caspase-like_dom_sf"/>
</dbReference>
<dbReference type="InterPro" id="IPR052039">
    <property type="entry name" value="Caspase-related_regulators"/>
</dbReference>
<protein>
    <recommendedName>
        <fullName evidence="1">Peptidase C14 caspase domain-containing protein</fullName>
    </recommendedName>
</protein>
<sequence>MEILAKIFPLNENSVGDNYEKFNSFWSQVEGCEVEEIDIKNYDPPRKVKDFEKQLEGFIEKFKAGKYKYLVLAVSSHGIEQEQKTYGKESNKKEGVEVTFEIAWKSNRYEVNELLRLFKEVKEQKIFIMQMCRNRSDKTTVTKHGNDVGVMHHSNTEPRLQQTLGELTTGARGKSQSSEALNRVSWPTTWKLAQPCIRDSIVMFSSPSGYVSYGNINSPNSGGWIFVNMEELLESLKGKTISVIDLFLMVNQKMSETFTISIIDGWLTALLNWPPVELTAIKGQLRASWPSVEQIVEGQLKKPGFCHAN</sequence>
<accession>A0A6J8CPS2</accession>
<dbReference type="PANTHER" id="PTHR22576">
    <property type="entry name" value="MUCOSA ASSOCIATED LYMPHOID TISSUE LYMPHOMA TRANSLOCATION PROTEIN 1/PARACASPASE"/>
    <property type="match status" value="1"/>
</dbReference>
<gene>
    <name evidence="2" type="ORF">MCOR_31394</name>
</gene>
<proteinExistence type="predicted"/>
<dbReference type="PANTHER" id="PTHR22576:SF41">
    <property type="entry name" value="CASPASE 14, APOPTOSIS-RELATED CYSTEINE PEPTIDASE"/>
    <property type="match status" value="1"/>
</dbReference>
<dbReference type="EMBL" id="CACVKT020005662">
    <property type="protein sequence ID" value="CAC5396890.1"/>
    <property type="molecule type" value="Genomic_DNA"/>
</dbReference>
<dbReference type="GO" id="GO:0006508">
    <property type="term" value="P:proteolysis"/>
    <property type="evidence" value="ECO:0007669"/>
    <property type="project" value="InterPro"/>
</dbReference>
<dbReference type="SUPFAM" id="SSF52129">
    <property type="entry name" value="Caspase-like"/>
    <property type="match status" value="1"/>
</dbReference>
<name>A0A6J8CPS2_MYTCO</name>
<organism evidence="2 3">
    <name type="scientific">Mytilus coruscus</name>
    <name type="common">Sea mussel</name>
    <dbReference type="NCBI Taxonomy" id="42192"/>
    <lineage>
        <taxon>Eukaryota</taxon>
        <taxon>Metazoa</taxon>
        <taxon>Spiralia</taxon>
        <taxon>Lophotrochozoa</taxon>
        <taxon>Mollusca</taxon>
        <taxon>Bivalvia</taxon>
        <taxon>Autobranchia</taxon>
        <taxon>Pteriomorphia</taxon>
        <taxon>Mytilida</taxon>
        <taxon>Mytiloidea</taxon>
        <taxon>Mytilidae</taxon>
        <taxon>Mytilinae</taxon>
        <taxon>Mytilus</taxon>
    </lineage>
</organism>
<evidence type="ECO:0000259" key="1">
    <source>
        <dbReference type="Pfam" id="PF00656"/>
    </source>
</evidence>
<dbReference type="AlphaFoldDB" id="A0A6J8CPS2"/>
<dbReference type="Gene3D" id="3.40.50.1460">
    <property type="match status" value="1"/>
</dbReference>
<evidence type="ECO:0000313" key="2">
    <source>
        <dbReference type="EMBL" id="CAC5396890.1"/>
    </source>
</evidence>
<dbReference type="Pfam" id="PF00656">
    <property type="entry name" value="Peptidase_C14"/>
    <property type="match status" value="1"/>
</dbReference>
<dbReference type="InterPro" id="IPR011600">
    <property type="entry name" value="Pept_C14_caspase"/>
</dbReference>